<evidence type="ECO:0000313" key="8">
    <source>
        <dbReference type="Proteomes" id="UP000008827"/>
    </source>
</evidence>
<protein>
    <submittedName>
        <fullName evidence="6 7">Uncharacterized protein</fullName>
    </submittedName>
</protein>
<keyword evidence="3" id="KW-0804">Transcription</keyword>
<comment type="similarity">
    <text evidence="5">Belongs to the GRAS family.</text>
</comment>
<dbReference type="AlphaFoldDB" id="K7MBA5"/>
<dbReference type="eggNOG" id="ENOG502QQYY">
    <property type="taxonomic scope" value="Eukaryota"/>
</dbReference>
<accession>K7MBA5</accession>
<evidence type="ECO:0000256" key="4">
    <source>
        <dbReference type="ARBA" id="ARBA00023242"/>
    </source>
</evidence>
<sequence>MEDLYHVSFTTDANFSSSNDILWCTEELNELRKVQFSRAEDHGDYGGIDPLYSNFGFFPDDPSTNHQKYHQQLQPSYHDYGKFDDNLQFDMPHSNSTTPLASLEILNNYGKGFKRLRNDDVAMATTNEGIWRKLSIEDVMRIAGTSPVRRIVHYFAEALRLRMDRATGRVSCKDLQKGPSFDPLEAAKVLNPTVVAFYEELPFCQISVFTEVQDIIEDVAEAKKIHVIDLEIKKGGQWTILMQALESRHECPIELLKITAITAVESGTTRYIAEDTGERLKDYAQGMNRPFSFNIVMVSDMLHLREDLFEIDPEETIAVYSLVIRTLSPSVMVVAEIEANHNSTSFVNRFIEALFFFSAFFDCLETCMKREVAERNTRNLKVDVWRAFLSRFGMNGHCLLIGWKGTPINSVSVWKFL</sequence>
<dbReference type="HOGENOM" id="CLU_011924_5_2_1"/>
<dbReference type="PANTHER" id="PTHR31636">
    <property type="entry name" value="OSJNBA0084A10.13 PROTEIN-RELATED"/>
    <property type="match status" value="1"/>
</dbReference>
<dbReference type="SMR" id="K7MBA5"/>
<dbReference type="PROSITE" id="PS50985">
    <property type="entry name" value="GRAS"/>
    <property type="match status" value="1"/>
</dbReference>
<dbReference type="EMBL" id="CM000848">
    <property type="protein sequence ID" value="KRH11955.1"/>
    <property type="molecule type" value="Genomic_DNA"/>
</dbReference>
<feature type="short sequence motif" description="VHIID" evidence="5">
    <location>
        <begin position="225"/>
        <end position="229"/>
    </location>
</feature>
<organism evidence="6">
    <name type="scientific">Glycine max</name>
    <name type="common">Soybean</name>
    <name type="synonym">Glycine hispida</name>
    <dbReference type="NCBI Taxonomy" id="3847"/>
    <lineage>
        <taxon>Eukaryota</taxon>
        <taxon>Viridiplantae</taxon>
        <taxon>Streptophyta</taxon>
        <taxon>Embryophyta</taxon>
        <taxon>Tracheophyta</taxon>
        <taxon>Spermatophyta</taxon>
        <taxon>Magnoliopsida</taxon>
        <taxon>eudicotyledons</taxon>
        <taxon>Gunneridae</taxon>
        <taxon>Pentapetalae</taxon>
        <taxon>rosids</taxon>
        <taxon>fabids</taxon>
        <taxon>Fabales</taxon>
        <taxon>Fabaceae</taxon>
        <taxon>Papilionoideae</taxon>
        <taxon>50 kb inversion clade</taxon>
        <taxon>NPAAA clade</taxon>
        <taxon>indigoferoid/millettioid clade</taxon>
        <taxon>Phaseoleae</taxon>
        <taxon>Glycine</taxon>
        <taxon>Glycine subgen. Soja</taxon>
    </lineage>
</organism>
<gene>
    <name evidence="6" type="ORF">GLYMA_15G141300</name>
</gene>
<dbReference type="Proteomes" id="UP000008827">
    <property type="component" value="Chromosome 15"/>
</dbReference>
<evidence type="ECO:0000256" key="3">
    <source>
        <dbReference type="ARBA" id="ARBA00023163"/>
    </source>
</evidence>
<comment type="caution">
    <text evidence="5">Lacks conserved residue(s) required for the propagation of feature annotation.</text>
</comment>
<dbReference type="STRING" id="3847.K7MBA5"/>
<evidence type="ECO:0000256" key="2">
    <source>
        <dbReference type="ARBA" id="ARBA00023015"/>
    </source>
</evidence>
<proteinExistence type="inferred from homology"/>
<dbReference type="EnsemblPlants" id="KRH11955">
    <property type="protein sequence ID" value="KRH11955"/>
    <property type="gene ID" value="GLYMA_15G141300"/>
</dbReference>
<keyword evidence="2" id="KW-0805">Transcription regulation</keyword>
<dbReference type="Pfam" id="PF03514">
    <property type="entry name" value="GRAS"/>
    <property type="match status" value="1"/>
</dbReference>
<dbReference type="PaxDb" id="3847-GLYMA15G15105.1"/>
<dbReference type="InParanoid" id="K7MBA5"/>
<dbReference type="GO" id="GO:0003700">
    <property type="term" value="F:DNA-binding transcription factor activity"/>
    <property type="evidence" value="ECO:0000318"/>
    <property type="project" value="GO_Central"/>
</dbReference>
<feature type="region of interest" description="SAW" evidence="5">
    <location>
        <begin position="393"/>
        <end position="417"/>
    </location>
</feature>
<keyword evidence="8" id="KW-1185">Reference proteome</keyword>
<dbReference type="GO" id="GO:0043565">
    <property type="term" value="F:sequence-specific DNA binding"/>
    <property type="evidence" value="ECO:0000318"/>
    <property type="project" value="GO_Central"/>
</dbReference>
<evidence type="ECO:0000256" key="5">
    <source>
        <dbReference type="PROSITE-ProRule" id="PRU01191"/>
    </source>
</evidence>
<name>K7MBA5_SOYBN</name>
<reference evidence="6 7" key="1">
    <citation type="journal article" date="2010" name="Nature">
        <title>Genome sequence of the palaeopolyploid soybean.</title>
        <authorList>
            <person name="Schmutz J."/>
            <person name="Cannon S.B."/>
            <person name="Schlueter J."/>
            <person name="Ma J."/>
            <person name="Mitros T."/>
            <person name="Nelson W."/>
            <person name="Hyten D.L."/>
            <person name="Song Q."/>
            <person name="Thelen J.J."/>
            <person name="Cheng J."/>
            <person name="Xu D."/>
            <person name="Hellsten U."/>
            <person name="May G.D."/>
            <person name="Yu Y."/>
            <person name="Sakurai T."/>
            <person name="Umezawa T."/>
            <person name="Bhattacharyya M.K."/>
            <person name="Sandhu D."/>
            <person name="Valliyodan B."/>
            <person name="Lindquist E."/>
            <person name="Peto M."/>
            <person name="Grant D."/>
            <person name="Shu S."/>
            <person name="Goodstein D."/>
            <person name="Barry K."/>
            <person name="Futrell-Griggs M."/>
            <person name="Abernathy B."/>
            <person name="Du J."/>
            <person name="Tian Z."/>
            <person name="Zhu L."/>
            <person name="Gill N."/>
            <person name="Joshi T."/>
            <person name="Libault M."/>
            <person name="Sethuraman A."/>
            <person name="Zhang X.-C."/>
            <person name="Shinozaki K."/>
            <person name="Nguyen H.T."/>
            <person name="Wing R.A."/>
            <person name="Cregan P."/>
            <person name="Specht J."/>
            <person name="Grimwood J."/>
            <person name="Rokhsar D."/>
            <person name="Stacey G."/>
            <person name="Shoemaker R.C."/>
            <person name="Jackson S.A."/>
        </authorList>
    </citation>
    <scope>NUCLEOTIDE SEQUENCE</scope>
    <source>
        <strain evidence="7">cv. Williams 82</strain>
        <tissue evidence="6">Callus</tissue>
    </source>
</reference>
<dbReference type="InterPro" id="IPR005202">
    <property type="entry name" value="TF_GRAS"/>
</dbReference>
<comment type="subcellular location">
    <subcellularLocation>
        <location evidence="1">Nucleus</location>
    </subcellularLocation>
</comment>
<reference evidence="6" key="3">
    <citation type="submission" date="2018-07" db="EMBL/GenBank/DDBJ databases">
        <title>WGS assembly of Glycine max.</title>
        <authorList>
            <person name="Schmutz J."/>
            <person name="Cannon S."/>
            <person name="Schlueter J."/>
            <person name="Ma J."/>
            <person name="Mitros T."/>
            <person name="Nelson W."/>
            <person name="Hyten D."/>
            <person name="Song Q."/>
            <person name="Thelen J."/>
            <person name="Cheng J."/>
            <person name="Xu D."/>
            <person name="Hellsten U."/>
            <person name="May G."/>
            <person name="Yu Y."/>
            <person name="Sakurai T."/>
            <person name="Umezawa T."/>
            <person name="Bhattacharyya M."/>
            <person name="Sandhu D."/>
            <person name="Valliyodan B."/>
            <person name="Lindquist E."/>
            <person name="Peto M."/>
            <person name="Grant D."/>
            <person name="Shu S."/>
            <person name="Goodstein D."/>
            <person name="Barry K."/>
            <person name="Futrell-Griggs M."/>
            <person name="Abernathy B."/>
            <person name="Du J."/>
            <person name="Tian Z."/>
            <person name="Zhu L."/>
            <person name="Gill N."/>
            <person name="Joshi T."/>
            <person name="Libault M."/>
            <person name="Sethuraman A."/>
            <person name="Zhang X."/>
            <person name="Shinozaki K."/>
            <person name="Nguyen H."/>
            <person name="Wing R."/>
            <person name="Cregan P."/>
            <person name="Specht J."/>
            <person name="Grimwood J."/>
            <person name="Rokhsar D."/>
            <person name="Stacey G."/>
            <person name="Shoemaker R."/>
            <person name="Jackson S."/>
        </authorList>
    </citation>
    <scope>NUCLEOTIDE SEQUENCE</scope>
    <source>
        <tissue evidence="6">Callus</tissue>
    </source>
</reference>
<feature type="region of interest" description="Leucine repeat II (LRII)" evidence="5">
    <location>
        <begin position="275"/>
        <end position="307"/>
    </location>
</feature>
<evidence type="ECO:0000313" key="7">
    <source>
        <dbReference type="EnsemblPlants" id="KRH11955"/>
    </source>
</evidence>
<evidence type="ECO:0000256" key="1">
    <source>
        <dbReference type="ARBA" id="ARBA00004123"/>
    </source>
</evidence>
<evidence type="ECO:0000313" key="6">
    <source>
        <dbReference type="EMBL" id="KRH11955.1"/>
    </source>
</evidence>
<dbReference type="Gramene" id="KRH11955">
    <property type="protein sequence ID" value="KRH11955"/>
    <property type="gene ID" value="GLYMA_15G141300"/>
</dbReference>
<reference evidence="7" key="2">
    <citation type="submission" date="2018-02" db="UniProtKB">
        <authorList>
            <consortium name="EnsemblPlants"/>
        </authorList>
    </citation>
    <scope>IDENTIFICATION</scope>
    <source>
        <strain evidence="7">Williams 82</strain>
    </source>
</reference>
<keyword evidence="4" id="KW-0539">Nucleus</keyword>
<dbReference type="GO" id="GO:0006355">
    <property type="term" value="P:regulation of DNA-templated transcription"/>
    <property type="evidence" value="ECO:0000318"/>
    <property type="project" value="GO_Central"/>
</dbReference>
<dbReference type="GO" id="GO:0005634">
    <property type="term" value="C:nucleus"/>
    <property type="evidence" value="ECO:0000318"/>
    <property type="project" value="GO_Central"/>
</dbReference>